<name>A0A0H3ALR9_VIBC3</name>
<dbReference type="Proteomes" id="UP000000249">
    <property type="component" value="Chromosome 1"/>
</dbReference>
<dbReference type="AlphaFoldDB" id="A0A0H3ALR9"/>
<proteinExistence type="predicted"/>
<dbReference type="KEGG" id="vco:VC0395_A2598"/>
<dbReference type="EMBL" id="CP000627">
    <property type="protein sequence ID" value="ABQ21627.1"/>
    <property type="molecule type" value="Genomic_DNA"/>
</dbReference>
<evidence type="ECO:0000313" key="2">
    <source>
        <dbReference type="Proteomes" id="UP000000249"/>
    </source>
</evidence>
<accession>A0A0H3ALR9</accession>
<protein>
    <submittedName>
        <fullName evidence="1">Uncharacterized protein</fullName>
    </submittedName>
</protein>
<evidence type="ECO:0000313" key="1">
    <source>
        <dbReference type="EMBL" id="ABQ21627.1"/>
    </source>
</evidence>
<gene>
    <name evidence="1" type="ordered locus">VC0395_A2598</name>
</gene>
<sequence length="44" mass="5065">MSSPNRFSSISTLVAEPLSFQNQKLRLKTVMEYPYKAIKGRALY</sequence>
<organism evidence="1 2">
    <name type="scientific">Vibrio cholerae serotype O1 (strain ATCC 39541 / Classical Ogawa 395 / O395)</name>
    <dbReference type="NCBI Taxonomy" id="345073"/>
    <lineage>
        <taxon>Bacteria</taxon>
        <taxon>Pseudomonadati</taxon>
        <taxon>Pseudomonadota</taxon>
        <taxon>Gammaproteobacteria</taxon>
        <taxon>Vibrionales</taxon>
        <taxon>Vibrionaceae</taxon>
        <taxon>Vibrio</taxon>
    </lineage>
</organism>
<reference evidence="1 2" key="1">
    <citation type="submission" date="2007-03" db="EMBL/GenBank/DDBJ databases">
        <authorList>
            <person name="Heidelberg J."/>
        </authorList>
    </citation>
    <scope>NUCLEOTIDE SEQUENCE [LARGE SCALE GENOMIC DNA]</scope>
    <source>
        <strain evidence="2">ATCC 39541 / Classical Ogawa 395 / O395</strain>
    </source>
</reference>